<sequence length="402" mass="42439">MTEAFIYDAVRTPRGKGRSSGALHEVTPMRLATTALEAVRDRNNLDTSLVDDVVLGCVMPVGEQGADIARVAVIQSGYAETTAGVQINRFCASGLEACNMAAAQVMSGQSQMAIGGGVESMSRVPMGSDGGAWATDPAVAISTYFVPQGISADLIATKYGFSRDDVDSYAVESQKRAKRSWDEGRFKKSIIPVKDINGLTILDRDEHLRPETTMQTLASLDPSFAVMGEQFGFDSVATQRYPDVERIEHVHHAGNSSGIVDGAAAVLIGNKEAGQKTGLKPRARIRSFASIGSEPTIMLTGPSFAAEKALKLAGMTASDIDLFELNEAFASVVLRFMQALNIPHDKINVNGGAIALGHPLGATGAMILGTMVDELERTGKSTALVTLCVGAGMGTATIIERV</sequence>
<dbReference type="AlphaFoldDB" id="A0A516GX41"/>
<dbReference type="NCBIfam" id="TIGR01930">
    <property type="entry name" value="AcCoA-C-Actrans"/>
    <property type="match status" value="1"/>
</dbReference>
<dbReference type="NCBIfam" id="NF006090">
    <property type="entry name" value="PRK08242.1"/>
    <property type="match status" value="1"/>
</dbReference>
<dbReference type="Gene3D" id="3.40.47.10">
    <property type="match status" value="2"/>
</dbReference>
<feature type="domain" description="Thiolase N-terminal" evidence="6">
    <location>
        <begin position="5"/>
        <end position="228"/>
    </location>
</feature>
<dbReference type="PROSITE" id="PS00737">
    <property type="entry name" value="THIOLASE_2"/>
    <property type="match status" value="1"/>
</dbReference>
<evidence type="ECO:0000313" key="9">
    <source>
        <dbReference type="Proteomes" id="UP000317496"/>
    </source>
</evidence>
<dbReference type="InterPro" id="IPR020616">
    <property type="entry name" value="Thiolase_N"/>
</dbReference>
<organism evidence="8 9">
    <name type="scientific">Ferrovibrio terrae</name>
    <dbReference type="NCBI Taxonomy" id="2594003"/>
    <lineage>
        <taxon>Bacteria</taxon>
        <taxon>Pseudomonadati</taxon>
        <taxon>Pseudomonadota</taxon>
        <taxon>Alphaproteobacteria</taxon>
        <taxon>Rhodospirillales</taxon>
        <taxon>Rhodospirillaceae</taxon>
        <taxon>Ferrovibrio</taxon>
    </lineage>
</organism>
<keyword evidence="3 5" id="KW-0012">Acyltransferase</keyword>
<dbReference type="InterPro" id="IPR020610">
    <property type="entry name" value="Thiolase_AS"/>
</dbReference>
<dbReference type="EMBL" id="CP041636">
    <property type="protein sequence ID" value="QDO96089.1"/>
    <property type="molecule type" value="Genomic_DNA"/>
</dbReference>
<evidence type="ECO:0000313" key="8">
    <source>
        <dbReference type="EMBL" id="QDO96089.1"/>
    </source>
</evidence>
<dbReference type="PANTHER" id="PTHR43365">
    <property type="entry name" value="BLR7806 PROTEIN"/>
    <property type="match status" value="1"/>
</dbReference>
<dbReference type="OrthoDB" id="9764638at2"/>
<evidence type="ECO:0000259" key="6">
    <source>
        <dbReference type="Pfam" id="PF00108"/>
    </source>
</evidence>
<keyword evidence="9" id="KW-1185">Reference proteome</keyword>
<dbReference type="RefSeq" id="WP_144067070.1">
    <property type="nucleotide sequence ID" value="NZ_CP041636.1"/>
</dbReference>
<feature type="active site" description="Acyl-thioester intermediate" evidence="4">
    <location>
        <position position="91"/>
    </location>
</feature>
<dbReference type="InterPro" id="IPR016039">
    <property type="entry name" value="Thiolase-like"/>
</dbReference>
<evidence type="ECO:0000256" key="1">
    <source>
        <dbReference type="ARBA" id="ARBA00010982"/>
    </source>
</evidence>
<feature type="domain" description="Thiolase C-terminal" evidence="7">
    <location>
        <begin position="279"/>
        <end position="401"/>
    </location>
</feature>
<dbReference type="Proteomes" id="UP000317496">
    <property type="component" value="Chromosome"/>
</dbReference>
<dbReference type="InterPro" id="IPR020617">
    <property type="entry name" value="Thiolase_C"/>
</dbReference>
<evidence type="ECO:0000256" key="4">
    <source>
        <dbReference type="PIRSR" id="PIRSR000429-1"/>
    </source>
</evidence>
<gene>
    <name evidence="8" type="ORF">FNB15_01805</name>
</gene>
<dbReference type="PIRSF" id="PIRSF000429">
    <property type="entry name" value="Ac-CoA_Ac_transf"/>
    <property type="match status" value="1"/>
</dbReference>
<dbReference type="KEGG" id="fer:FNB15_01805"/>
<evidence type="ECO:0000256" key="5">
    <source>
        <dbReference type="RuleBase" id="RU003557"/>
    </source>
</evidence>
<dbReference type="InterPro" id="IPR002155">
    <property type="entry name" value="Thiolase"/>
</dbReference>
<dbReference type="PANTHER" id="PTHR43365:SF1">
    <property type="entry name" value="ACETYL-COA C-ACYLTRANSFERASE"/>
    <property type="match status" value="1"/>
</dbReference>
<proteinExistence type="inferred from homology"/>
<reference evidence="8 9" key="1">
    <citation type="submission" date="2019-07" db="EMBL/GenBank/DDBJ databases">
        <title>Genome sequencing for Ferrovibrio sp. K5.</title>
        <authorList>
            <person name="Park S.-J."/>
        </authorList>
    </citation>
    <scope>NUCLEOTIDE SEQUENCE [LARGE SCALE GENOMIC DNA]</scope>
    <source>
        <strain evidence="8 9">K5</strain>
    </source>
</reference>
<dbReference type="Pfam" id="PF00108">
    <property type="entry name" value="Thiolase_N"/>
    <property type="match status" value="1"/>
</dbReference>
<dbReference type="SUPFAM" id="SSF53901">
    <property type="entry name" value="Thiolase-like"/>
    <property type="match status" value="2"/>
</dbReference>
<feature type="active site" description="Proton acceptor" evidence="4">
    <location>
        <position position="388"/>
    </location>
</feature>
<dbReference type="EC" id="2.3.1.9" evidence="8"/>
<evidence type="ECO:0000259" key="7">
    <source>
        <dbReference type="Pfam" id="PF02803"/>
    </source>
</evidence>
<dbReference type="PROSITE" id="PS00099">
    <property type="entry name" value="THIOLASE_3"/>
    <property type="match status" value="1"/>
</dbReference>
<dbReference type="Pfam" id="PF02803">
    <property type="entry name" value="Thiolase_C"/>
    <property type="match status" value="1"/>
</dbReference>
<evidence type="ECO:0000256" key="3">
    <source>
        <dbReference type="ARBA" id="ARBA00023315"/>
    </source>
</evidence>
<dbReference type="GO" id="GO:0003985">
    <property type="term" value="F:acetyl-CoA C-acetyltransferase activity"/>
    <property type="evidence" value="ECO:0007669"/>
    <property type="project" value="UniProtKB-EC"/>
</dbReference>
<accession>A0A516GX41</accession>
<keyword evidence="2 5" id="KW-0808">Transferase</keyword>
<protein>
    <submittedName>
        <fullName evidence="8">Acetyl-CoA C-acetyltransferase</fullName>
        <ecNumber evidence="8">2.3.1.9</ecNumber>
    </submittedName>
</protein>
<evidence type="ECO:0000256" key="2">
    <source>
        <dbReference type="ARBA" id="ARBA00022679"/>
    </source>
</evidence>
<comment type="similarity">
    <text evidence="1 5">Belongs to the thiolase-like superfamily. Thiolase family.</text>
</comment>
<dbReference type="InterPro" id="IPR020613">
    <property type="entry name" value="Thiolase_CS"/>
</dbReference>
<feature type="active site" description="Proton acceptor" evidence="4">
    <location>
        <position position="358"/>
    </location>
</feature>
<dbReference type="CDD" id="cd00751">
    <property type="entry name" value="thiolase"/>
    <property type="match status" value="1"/>
</dbReference>
<name>A0A516GX41_9PROT</name>